<evidence type="ECO:0000256" key="9">
    <source>
        <dbReference type="SAM" id="Phobius"/>
    </source>
</evidence>
<accession>A0A1D9LLU8</accession>
<dbReference type="AlphaFoldDB" id="A0A1D9LLU8"/>
<dbReference type="GeneID" id="68843640"/>
<comment type="catalytic activity">
    <reaction evidence="1">
        <text>ATP + protein L-histidine = ADP + protein N-phospho-L-histidine.</text>
        <dbReference type="EC" id="2.7.13.3"/>
    </reaction>
</comment>
<keyword evidence="7" id="KW-0067">ATP-binding</keyword>
<keyword evidence="4" id="KW-0808">Transferase</keyword>
<dbReference type="GO" id="GO:0005524">
    <property type="term" value="F:ATP binding"/>
    <property type="evidence" value="ECO:0007669"/>
    <property type="project" value="UniProtKB-KW"/>
</dbReference>
<dbReference type="Pfam" id="PF07730">
    <property type="entry name" value="HisKA_3"/>
    <property type="match status" value="1"/>
</dbReference>
<evidence type="ECO:0000259" key="10">
    <source>
        <dbReference type="Pfam" id="PF07730"/>
    </source>
</evidence>
<sequence length="375" mass="40213">MRRGASPSPLALFRAVALLSCLALWLRQALPLAWLGQGGLSHLHQRLLLLLGPAEKLWLAQAAYGVGFAGFGWMLWRCAAAGGKTPRPAARAVLVAGQVALALLVDDKLLYLTAAELALLLSWRAAWTALGAQLALMALACAWQAQRLDGNELVCNVSGSEVQTPPLERQRGQLWLDAALGGGFQLLTFGVGCLGATERRRRERLEAIHASLLAARQLLAGAAGNCERLRVARELHDGMGHHLSALNLQLELMLRRGAGKAEPPLREARQAARQLLAEVRSMVGAERSGRAAPLQAALRRLCEGRRIEADIAPLAVSDELAWRVFAAAREGLDMLGDRPGRLSLSGTDDGGAALSLGRLDGKDEGWTKVFREAEA</sequence>
<feature type="domain" description="Signal transduction histidine kinase subgroup 3 dimerisation and phosphoacceptor" evidence="10">
    <location>
        <begin position="227"/>
        <end position="288"/>
    </location>
</feature>
<reference evidence="11 12" key="1">
    <citation type="submission" date="2016-10" db="EMBL/GenBank/DDBJ databases">
        <title>Chromobacterium muskegensis sp. nov., an insecticidal bacterium isolated from Sphagnum bogs.</title>
        <authorList>
            <person name="Sparks M.E."/>
            <person name="Blackburn M.B."/>
            <person name="Gundersen-Rindal D.E."/>
            <person name="Mitchell A."/>
            <person name="Farrar R."/>
            <person name="Kuhar D."/>
        </authorList>
    </citation>
    <scope>NUCLEOTIDE SEQUENCE [LARGE SCALE GENOMIC DNA]</scope>
    <source>
        <strain evidence="11 12">21-1</strain>
    </source>
</reference>
<feature type="transmembrane region" description="Helical" evidence="9">
    <location>
        <begin position="125"/>
        <end position="143"/>
    </location>
</feature>
<keyword evidence="9" id="KW-0472">Membrane</keyword>
<proteinExistence type="predicted"/>
<evidence type="ECO:0000256" key="6">
    <source>
        <dbReference type="ARBA" id="ARBA00022777"/>
    </source>
</evidence>
<keyword evidence="9" id="KW-0812">Transmembrane</keyword>
<dbReference type="EMBL" id="CP017707">
    <property type="protein sequence ID" value="AOZ52201.1"/>
    <property type="molecule type" value="Genomic_DNA"/>
</dbReference>
<organism evidence="11 12">
    <name type="scientific">Chromobacterium vaccinii</name>
    <dbReference type="NCBI Taxonomy" id="1108595"/>
    <lineage>
        <taxon>Bacteria</taxon>
        <taxon>Pseudomonadati</taxon>
        <taxon>Pseudomonadota</taxon>
        <taxon>Betaproteobacteria</taxon>
        <taxon>Neisseriales</taxon>
        <taxon>Chromobacteriaceae</taxon>
        <taxon>Chromobacterium</taxon>
    </lineage>
</organism>
<evidence type="ECO:0000256" key="2">
    <source>
        <dbReference type="ARBA" id="ARBA00012438"/>
    </source>
</evidence>
<evidence type="ECO:0000256" key="3">
    <source>
        <dbReference type="ARBA" id="ARBA00022553"/>
    </source>
</evidence>
<evidence type="ECO:0000256" key="8">
    <source>
        <dbReference type="ARBA" id="ARBA00023012"/>
    </source>
</evidence>
<feature type="transmembrane region" description="Helical" evidence="9">
    <location>
        <begin position="57"/>
        <end position="76"/>
    </location>
</feature>
<dbReference type="Gene3D" id="6.10.250.2870">
    <property type="match status" value="1"/>
</dbReference>
<feature type="transmembrane region" description="Helical" evidence="9">
    <location>
        <begin position="88"/>
        <end position="105"/>
    </location>
</feature>
<dbReference type="EC" id="2.7.13.3" evidence="2"/>
<dbReference type="PANTHER" id="PTHR24421:SF10">
    <property type="entry name" value="NITRATE_NITRITE SENSOR PROTEIN NARQ"/>
    <property type="match status" value="1"/>
</dbReference>
<dbReference type="GO" id="GO:0016020">
    <property type="term" value="C:membrane"/>
    <property type="evidence" value="ECO:0007669"/>
    <property type="project" value="InterPro"/>
</dbReference>
<keyword evidence="3" id="KW-0597">Phosphoprotein</keyword>
<evidence type="ECO:0000256" key="4">
    <source>
        <dbReference type="ARBA" id="ARBA00022679"/>
    </source>
</evidence>
<keyword evidence="8" id="KW-0902">Two-component regulatory system</keyword>
<dbReference type="Proteomes" id="UP000178776">
    <property type="component" value="Chromosome"/>
</dbReference>
<dbReference type="RefSeq" id="WP_070981196.1">
    <property type="nucleotide sequence ID" value="NZ_CP017707.1"/>
</dbReference>
<dbReference type="STRING" id="1108595.BKX93_20795"/>
<dbReference type="GO" id="GO:0046983">
    <property type="term" value="F:protein dimerization activity"/>
    <property type="evidence" value="ECO:0007669"/>
    <property type="project" value="InterPro"/>
</dbReference>
<dbReference type="PANTHER" id="PTHR24421">
    <property type="entry name" value="NITRATE/NITRITE SENSOR PROTEIN NARX-RELATED"/>
    <property type="match status" value="1"/>
</dbReference>
<evidence type="ECO:0000256" key="5">
    <source>
        <dbReference type="ARBA" id="ARBA00022741"/>
    </source>
</evidence>
<evidence type="ECO:0000313" key="11">
    <source>
        <dbReference type="EMBL" id="AOZ52201.1"/>
    </source>
</evidence>
<keyword evidence="5" id="KW-0547">Nucleotide-binding</keyword>
<keyword evidence="9" id="KW-1133">Transmembrane helix</keyword>
<keyword evidence="6" id="KW-0418">Kinase</keyword>
<dbReference type="GO" id="GO:0000155">
    <property type="term" value="F:phosphorelay sensor kinase activity"/>
    <property type="evidence" value="ECO:0007669"/>
    <property type="project" value="InterPro"/>
</dbReference>
<dbReference type="KEGG" id="cvc:BKX93_20795"/>
<protein>
    <recommendedName>
        <fullName evidence="2">histidine kinase</fullName>
        <ecNumber evidence="2">2.7.13.3</ecNumber>
    </recommendedName>
</protein>
<gene>
    <name evidence="11" type="ORF">BKX93_20795</name>
</gene>
<dbReference type="InterPro" id="IPR011712">
    <property type="entry name" value="Sig_transdc_His_kin_sub3_dim/P"/>
</dbReference>
<dbReference type="InterPro" id="IPR050482">
    <property type="entry name" value="Sensor_HK_TwoCompSys"/>
</dbReference>
<name>A0A1D9LLU8_9NEIS</name>
<evidence type="ECO:0000256" key="1">
    <source>
        <dbReference type="ARBA" id="ARBA00000085"/>
    </source>
</evidence>
<evidence type="ECO:0000313" key="12">
    <source>
        <dbReference type="Proteomes" id="UP000178776"/>
    </source>
</evidence>
<evidence type="ECO:0000256" key="7">
    <source>
        <dbReference type="ARBA" id="ARBA00022840"/>
    </source>
</evidence>